<comment type="caution">
    <text evidence="2">The sequence shown here is derived from an EMBL/GenBank/DDBJ whole genome shotgun (WGS) entry which is preliminary data.</text>
</comment>
<keyword evidence="3" id="KW-1185">Reference proteome</keyword>
<dbReference type="EMBL" id="JAOYFB010000038">
    <property type="protein sequence ID" value="KAK4026422.1"/>
    <property type="molecule type" value="Genomic_DNA"/>
</dbReference>
<evidence type="ECO:0000313" key="2">
    <source>
        <dbReference type="EMBL" id="KAK4026422.1"/>
    </source>
</evidence>
<gene>
    <name evidence="2" type="ORF">OUZ56_015420</name>
</gene>
<proteinExistence type="predicted"/>
<dbReference type="Proteomes" id="UP001234178">
    <property type="component" value="Unassembled WGS sequence"/>
</dbReference>
<keyword evidence="1" id="KW-0812">Transmembrane</keyword>
<keyword evidence="1" id="KW-1133">Transmembrane helix</keyword>
<keyword evidence="1" id="KW-0472">Membrane</keyword>
<evidence type="ECO:0000256" key="1">
    <source>
        <dbReference type="SAM" id="Phobius"/>
    </source>
</evidence>
<reference evidence="2 3" key="1">
    <citation type="journal article" date="2023" name="Nucleic Acids Res.">
        <title>The hologenome of Daphnia magna reveals possible DNA methylation and microbiome-mediated evolution of the host genome.</title>
        <authorList>
            <person name="Chaturvedi A."/>
            <person name="Li X."/>
            <person name="Dhandapani V."/>
            <person name="Marshall H."/>
            <person name="Kissane S."/>
            <person name="Cuenca-Cambronero M."/>
            <person name="Asole G."/>
            <person name="Calvet F."/>
            <person name="Ruiz-Romero M."/>
            <person name="Marangio P."/>
            <person name="Guigo R."/>
            <person name="Rago D."/>
            <person name="Mirbahai L."/>
            <person name="Eastwood N."/>
            <person name="Colbourne J.K."/>
            <person name="Zhou J."/>
            <person name="Mallon E."/>
            <person name="Orsini L."/>
        </authorList>
    </citation>
    <scope>NUCLEOTIDE SEQUENCE [LARGE SCALE GENOMIC DNA]</scope>
    <source>
        <strain evidence="2">LRV0_1</strain>
    </source>
</reference>
<evidence type="ECO:0000313" key="3">
    <source>
        <dbReference type="Proteomes" id="UP001234178"/>
    </source>
</evidence>
<accession>A0ABR0AMT0</accession>
<protein>
    <submittedName>
        <fullName evidence="2">Uncharacterized protein</fullName>
    </submittedName>
</protein>
<name>A0ABR0AMT0_9CRUS</name>
<organism evidence="2 3">
    <name type="scientific">Daphnia magna</name>
    <dbReference type="NCBI Taxonomy" id="35525"/>
    <lineage>
        <taxon>Eukaryota</taxon>
        <taxon>Metazoa</taxon>
        <taxon>Ecdysozoa</taxon>
        <taxon>Arthropoda</taxon>
        <taxon>Crustacea</taxon>
        <taxon>Branchiopoda</taxon>
        <taxon>Diplostraca</taxon>
        <taxon>Cladocera</taxon>
        <taxon>Anomopoda</taxon>
        <taxon>Daphniidae</taxon>
        <taxon>Daphnia</taxon>
    </lineage>
</organism>
<feature type="transmembrane region" description="Helical" evidence="1">
    <location>
        <begin position="40"/>
        <end position="58"/>
    </location>
</feature>
<sequence>MQLSVQYPAQKSEHRFNFLKPPIDGVGEGRRGDGHDRLPVNVYVVVNGVGVAFLNVMLENGVRFQMR</sequence>